<dbReference type="CDD" id="cd03801">
    <property type="entry name" value="GT4_PimA-like"/>
    <property type="match status" value="1"/>
</dbReference>
<dbReference type="SUPFAM" id="SSF53756">
    <property type="entry name" value="UDP-Glycosyltransferase/glycogen phosphorylase"/>
    <property type="match status" value="1"/>
</dbReference>
<dbReference type="STRING" id="1118202.SAMN05443429_10692"/>
<sequence length="404" mass="45500">MGKYIVVHAGRRDDYQVALALAEQGLLECLVTDFYAPYDHPLLGRMLRSLPATIKSRLDKRYKPGLPSTLVKISLMSVFWQMLLSLTKNLKYSTKKDNALGYAARRYALRRGIPVLSMNTYAKAAFTDNPIRPKVLFQFHPHTTFVKNILEEEMALNPASVKSLSQEYEFSVPEEDLKNLTEEIHLADNIICASSVTANSVAAEGVPREKIAVIPYGVDAAKFPYKAREPWDGREPFRIVFIGSLNQRKGITYLLDALQDMPDTELHIIGRGIFDEEMLGRYNLDIKIHRNIPLEEMVSLLHGSHCFVLPSVVEGFGQVILEAMSTGIPVIASENTVAADIIRDGENGFVVPIRDAAAIRSRLELLRKEPEKTRGIGDAGRRTAQRLSWEQFRKEIVNYLSKLN</sequence>
<keyword evidence="2" id="KW-0808">Transferase</keyword>
<dbReference type="OrthoDB" id="596635at2"/>
<dbReference type="Pfam" id="PF00534">
    <property type="entry name" value="Glycos_transf_1"/>
    <property type="match status" value="1"/>
</dbReference>
<name>A0A1M6F3T2_9FLAO</name>
<feature type="domain" description="Glycosyl transferase family 1" evidence="1">
    <location>
        <begin position="235"/>
        <end position="382"/>
    </location>
</feature>
<reference evidence="2 3" key="1">
    <citation type="submission" date="2016-11" db="EMBL/GenBank/DDBJ databases">
        <authorList>
            <person name="Jaros S."/>
            <person name="Januszkiewicz K."/>
            <person name="Wedrychowicz H."/>
        </authorList>
    </citation>
    <scope>NUCLEOTIDE SEQUENCE [LARGE SCALE GENOMIC DNA]</scope>
    <source>
        <strain evidence="2 3">DSM 25479</strain>
    </source>
</reference>
<keyword evidence="3" id="KW-1185">Reference proteome</keyword>
<dbReference type="Proteomes" id="UP000184335">
    <property type="component" value="Unassembled WGS sequence"/>
</dbReference>
<protein>
    <submittedName>
        <fullName evidence="2">Glycosyl transferases group 1</fullName>
    </submittedName>
</protein>
<dbReference type="Gene3D" id="3.40.50.2000">
    <property type="entry name" value="Glycogen Phosphorylase B"/>
    <property type="match status" value="2"/>
</dbReference>
<dbReference type="EMBL" id="FQYI01000006">
    <property type="protein sequence ID" value="SHI92269.1"/>
    <property type="molecule type" value="Genomic_DNA"/>
</dbReference>
<dbReference type="PANTHER" id="PTHR12526">
    <property type="entry name" value="GLYCOSYLTRANSFERASE"/>
    <property type="match status" value="1"/>
</dbReference>
<evidence type="ECO:0000259" key="1">
    <source>
        <dbReference type="Pfam" id="PF00534"/>
    </source>
</evidence>
<organism evidence="2 3">
    <name type="scientific">Cruoricaptor ignavus</name>
    <dbReference type="NCBI Taxonomy" id="1118202"/>
    <lineage>
        <taxon>Bacteria</taxon>
        <taxon>Pseudomonadati</taxon>
        <taxon>Bacteroidota</taxon>
        <taxon>Flavobacteriia</taxon>
        <taxon>Flavobacteriales</taxon>
        <taxon>Weeksellaceae</taxon>
        <taxon>Cruoricaptor</taxon>
    </lineage>
</organism>
<evidence type="ECO:0000313" key="3">
    <source>
        <dbReference type="Proteomes" id="UP000184335"/>
    </source>
</evidence>
<evidence type="ECO:0000313" key="2">
    <source>
        <dbReference type="EMBL" id="SHI92269.1"/>
    </source>
</evidence>
<dbReference type="InterPro" id="IPR001296">
    <property type="entry name" value="Glyco_trans_1"/>
</dbReference>
<gene>
    <name evidence="2" type="ORF">SAMN05443429_10692</name>
</gene>
<dbReference type="AlphaFoldDB" id="A0A1M6F3T2"/>
<proteinExistence type="predicted"/>
<dbReference type="RefSeq" id="WP_073179723.1">
    <property type="nucleotide sequence ID" value="NZ_FQYI01000006.1"/>
</dbReference>
<dbReference type="GO" id="GO:0016757">
    <property type="term" value="F:glycosyltransferase activity"/>
    <property type="evidence" value="ECO:0007669"/>
    <property type="project" value="InterPro"/>
</dbReference>
<accession>A0A1M6F3T2</accession>